<keyword evidence="2" id="KW-1185">Reference proteome</keyword>
<sequence length="227" mass="25431">MPAVPPTPVPIIAEIKFSSKSQLWFLQKHLGSDDKLCEIKSGCIITVYYHHKTPPSEPITPDTPPPKPAATGLVERITGVDDQNIRFRVHIVDPSRAPHTIPNPPPSSHDQAAQPTNNTSKPPRTHAWTFLNKTSVPTHIIIETITLFVPIRHCKLSWGASALYHLVRPALSPPPPSVPIMASRKDQDTLYNLQCRKVVRDKDGLTVYKYDREGRPRPQVEYIGGEW</sequence>
<evidence type="ECO:0000313" key="1">
    <source>
        <dbReference type="EMBL" id="KAH7905230.1"/>
    </source>
</evidence>
<dbReference type="EMBL" id="MU268239">
    <property type="protein sequence ID" value="KAH7905230.1"/>
    <property type="molecule type" value="Genomic_DNA"/>
</dbReference>
<comment type="caution">
    <text evidence="1">The sequence shown here is derived from an EMBL/GenBank/DDBJ whole genome shotgun (WGS) entry which is preliminary data.</text>
</comment>
<evidence type="ECO:0000313" key="2">
    <source>
        <dbReference type="Proteomes" id="UP000790377"/>
    </source>
</evidence>
<name>A0ACB7ZVH9_9AGAM</name>
<protein>
    <submittedName>
        <fullName evidence="1">Uncharacterized protein</fullName>
    </submittedName>
</protein>
<accession>A0ACB7ZVH9</accession>
<gene>
    <name evidence="1" type="ORF">BJ138DRAFT_1118655</name>
</gene>
<proteinExistence type="predicted"/>
<dbReference type="Proteomes" id="UP000790377">
    <property type="component" value="Unassembled WGS sequence"/>
</dbReference>
<reference evidence="1" key="1">
    <citation type="journal article" date="2021" name="New Phytol.">
        <title>Evolutionary innovations through gain and loss of genes in the ectomycorrhizal Boletales.</title>
        <authorList>
            <person name="Wu G."/>
            <person name="Miyauchi S."/>
            <person name="Morin E."/>
            <person name="Kuo A."/>
            <person name="Drula E."/>
            <person name="Varga T."/>
            <person name="Kohler A."/>
            <person name="Feng B."/>
            <person name="Cao Y."/>
            <person name="Lipzen A."/>
            <person name="Daum C."/>
            <person name="Hundley H."/>
            <person name="Pangilinan J."/>
            <person name="Johnson J."/>
            <person name="Barry K."/>
            <person name="LaButti K."/>
            <person name="Ng V."/>
            <person name="Ahrendt S."/>
            <person name="Min B."/>
            <person name="Choi I.G."/>
            <person name="Park H."/>
            <person name="Plett J.M."/>
            <person name="Magnuson J."/>
            <person name="Spatafora J.W."/>
            <person name="Nagy L.G."/>
            <person name="Henrissat B."/>
            <person name="Grigoriev I.V."/>
            <person name="Yang Z.L."/>
            <person name="Xu J."/>
            <person name="Martin F.M."/>
        </authorList>
    </citation>
    <scope>NUCLEOTIDE SEQUENCE</scope>
    <source>
        <strain evidence="1">ATCC 28755</strain>
    </source>
</reference>
<organism evidence="1 2">
    <name type="scientific">Hygrophoropsis aurantiaca</name>
    <dbReference type="NCBI Taxonomy" id="72124"/>
    <lineage>
        <taxon>Eukaryota</taxon>
        <taxon>Fungi</taxon>
        <taxon>Dikarya</taxon>
        <taxon>Basidiomycota</taxon>
        <taxon>Agaricomycotina</taxon>
        <taxon>Agaricomycetes</taxon>
        <taxon>Agaricomycetidae</taxon>
        <taxon>Boletales</taxon>
        <taxon>Coniophorineae</taxon>
        <taxon>Hygrophoropsidaceae</taxon>
        <taxon>Hygrophoropsis</taxon>
    </lineage>
</organism>